<organism evidence="1">
    <name type="scientific">Escherichia coli</name>
    <dbReference type="NCBI Taxonomy" id="562"/>
    <lineage>
        <taxon>Bacteria</taxon>
        <taxon>Pseudomonadati</taxon>
        <taxon>Pseudomonadota</taxon>
        <taxon>Gammaproteobacteria</taxon>
        <taxon>Enterobacterales</taxon>
        <taxon>Enterobacteriaceae</taxon>
        <taxon>Escherichia</taxon>
    </lineage>
</organism>
<evidence type="ECO:0000313" key="1">
    <source>
        <dbReference type="EMBL" id="AYU68942.1"/>
    </source>
</evidence>
<proteinExistence type="predicted"/>
<gene>
    <name evidence="1" type="ORF">D0368_00181</name>
</gene>
<protein>
    <submittedName>
        <fullName evidence="1">Uncharacterized protein</fullName>
    </submittedName>
</protein>
<dbReference type="AlphaFoldDB" id="A0A3G4RT92"/>
<keyword evidence="1" id="KW-0614">Plasmid</keyword>
<accession>A0A3G4RT92</accession>
<sequence>MLTDSSVLRYMEYSSDLPQAVAYGGAIVPCIYTLHRVESLVRFHYTLPVFCEAPTIFRRSAKFVRKIVGVFLLWLPEHLQSSDLLSVHAISPECLMAHSAVRLSPLCSTECHPLHS</sequence>
<name>A0A3G4RT92_ECOLX</name>
<dbReference type="EMBL" id="MH847194">
    <property type="protein sequence ID" value="AYU68942.1"/>
    <property type="molecule type" value="Genomic_DNA"/>
</dbReference>
<reference evidence="1" key="1">
    <citation type="journal article" date="2018" name="Vet. Microbiol.">
        <title>Characterization of plasmids harboring blaCTX-M genes in Escherichia coli from French pigs.</title>
        <authorList>
            <person name="Lucas P."/>
            <person name="Jouy E."/>
            <person name="Le Devendec L."/>
            <person name="de Boisseson C."/>
            <person name="Perrin-Guyomard A."/>
            <person name="Jove T."/>
            <person name="Blanchard Y."/>
            <person name="Touzain F."/>
            <person name="Kempf I."/>
        </authorList>
    </citation>
    <scope>NUCLEOTIDE SEQUENCE</scope>
    <source>
        <strain evidence="1">12-034</strain>
        <plasmid evidence="1">p12-034</plasmid>
    </source>
</reference>
<geneLocation type="plasmid" evidence="1">
    <name>p12-034</name>
</geneLocation>